<reference evidence="1 2" key="1">
    <citation type="submission" date="2020-02" db="EMBL/GenBank/DDBJ databases">
        <title>Draft genome sequence of Haematococcus lacustris strain NIES-144.</title>
        <authorList>
            <person name="Morimoto D."/>
            <person name="Nakagawa S."/>
            <person name="Yoshida T."/>
            <person name="Sawayama S."/>
        </authorList>
    </citation>
    <scope>NUCLEOTIDE SEQUENCE [LARGE SCALE GENOMIC DNA]</scope>
    <source>
        <strain evidence="1 2">NIES-144</strain>
    </source>
</reference>
<accession>A0A699ZK91</accession>
<name>A0A699ZK91_HAELA</name>
<evidence type="ECO:0000313" key="2">
    <source>
        <dbReference type="Proteomes" id="UP000485058"/>
    </source>
</evidence>
<protein>
    <submittedName>
        <fullName evidence="1">TPT-domain-containing protein</fullName>
    </submittedName>
</protein>
<evidence type="ECO:0000313" key="1">
    <source>
        <dbReference type="EMBL" id="GFH21480.1"/>
    </source>
</evidence>
<comment type="caution">
    <text evidence="1">The sequence shown here is derived from an EMBL/GenBank/DDBJ whole genome shotgun (WGS) entry which is preliminary data.</text>
</comment>
<dbReference type="AlphaFoldDB" id="A0A699ZK91"/>
<gene>
    <name evidence="1" type="ORF">HaLaN_18794</name>
</gene>
<organism evidence="1 2">
    <name type="scientific">Haematococcus lacustris</name>
    <name type="common">Green alga</name>
    <name type="synonym">Haematococcus pluvialis</name>
    <dbReference type="NCBI Taxonomy" id="44745"/>
    <lineage>
        <taxon>Eukaryota</taxon>
        <taxon>Viridiplantae</taxon>
        <taxon>Chlorophyta</taxon>
        <taxon>core chlorophytes</taxon>
        <taxon>Chlorophyceae</taxon>
        <taxon>CS clade</taxon>
        <taxon>Chlamydomonadales</taxon>
        <taxon>Haematococcaceae</taxon>
        <taxon>Haematococcus</taxon>
    </lineage>
</organism>
<feature type="non-terminal residue" evidence="1">
    <location>
        <position position="1"/>
    </location>
</feature>
<dbReference type="EMBL" id="BLLF01001838">
    <property type="protein sequence ID" value="GFH21480.1"/>
    <property type="molecule type" value="Genomic_DNA"/>
</dbReference>
<keyword evidence="2" id="KW-1185">Reference proteome</keyword>
<sequence length="344" mass="38262">LALVQAASQDVIAESVRNLQEAGGAKTRSGNIRRLTGQVSSRRLRDDPPPRLIINDGEDWPPLPALLSALEDQMAIPNPCLKAGGRQLDIVIPHHSEDMTRVAQGVAQLLRNSSYLQGLHDPPCIWVITRGPFLRTRHQAVYHFREAGFDTRAFHLAFVILPDRGRQVMAMMFYLALQRQASSFPLSHTLFVQADLSNHPTSREQKRIRLLTKSTGLLALGNIGTAGCGHLERIHPGTYAVELIKGQPCSTLQQQQWTFPQGNAMAVSHARMMAIDLHVYAGLLAMLGGGNRHVLHDPVRRRAQRMVKGPHVDPANPLFSHVMERLWGLLWSCAPMQLLSNCRL</sequence>
<dbReference type="Proteomes" id="UP000485058">
    <property type="component" value="Unassembled WGS sequence"/>
</dbReference>
<proteinExistence type="predicted"/>